<keyword evidence="2" id="KW-1133">Transmembrane helix</keyword>
<feature type="region of interest" description="Disordered" evidence="1">
    <location>
        <begin position="66"/>
        <end position="141"/>
    </location>
</feature>
<accession>A0ABP6QQB9</accession>
<feature type="transmembrane region" description="Helical" evidence="2">
    <location>
        <begin position="288"/>
        <end position="311"/>
    </location>
</feature>
<feature type="region of interest" description="Disordered" evidence="1">
    <location>
        <begin position="456"/>
        <end position="655"/>
    </location>
</feature>
<gene>
    <name evidence="3" type="ORF">GCM10010468_76050</name>
</gene>
<feature type="transmembrane region" description="Helical" evidence="2">
    <location>
        <begin position="203"/>
        <end position="227"/>
    </location>
</feature>
<comment type="caution">
    <text evidence="3">The sequence shown here is derived from an EMBL/GenBank/DDBJ whole genome shotgun (WGS) entry which is preliminary data.</text>
</comment>
<name>A0ABP6QQB9_9ACTN</name>
<dbReference type="Pfam" id="PF19590">
    <property type="entry name" value="TrbL_3"/>
    <property type="match status" value="1"/>
</dbReference>
<dbReference type="EMBL" id="BAAAUV010000039">
    <property type="protein sequence ID" value="GAA3239748.1"/>
    <property type="molecule type" value="Genomic_DNA"/>
</dbReference>
<feature type="transmembrane region" description="Helical" evidence="2">
    <location>
        <begin position="318"/>
        <end position="337"/>
    </location>
</feature>
<feature type="transmembrane region" description="Helical" evidence="2">
    <location>
        <begin position="396"/>
        <end position="416"/>
    </location>
</feature>
<feature type="compositionally biased region" description="Low complexity" evidence="1">
    <location>
        <begin position="456"/>
        <end position="465"/>
    </location>
</feature>
<feature type="compositionally biased region" description="Pro residues" evidence="1">
    <location>
        <begin position="126"/>
        <end position="135"/>
    </location>
</feature>
<reference evidence="4" key="1">
    <citation type="journal article" date="2019" name="Int. J. Syst. Evol. Microbiol.">
        <title>The Global Catalogue of Microorganisms (GCM) 10K type strain sequencing project: providing services to taxonomists for standard genome sequencing and annotation.</title>
        <authorList>
            <consortium name="The Broad Institute Genomics Platform"/>
            <consortium name="The Broad Institute Genome Sequencing Center for Infectious Disease"/>
            <person name="Wu L."/>
            <person name="Ma J."/>
        </authorList>
    </citation>
    <scope>NUCLEOTIDE SEQUENCE [LARGE SCALE GENOMIC DNA]</scope>
    <source>
        <strain evidence="4">JCM 9377</strain>
    </source>
</reference>
<feature type="compositionally biased region" description="Low complexity" evidence="1">
    <location>
        <begin position="473"/>
        <end position="490"/>
    </location>
</feature>
<keyword evidence="4" id="KW-1185">Reference proteome</keyword>
<dbReference type="InterPro" id="IPR045782">
    <property type="entry name" value="TrbL_3"/>
</dbReference>
<evidence type="ECO:0000256" key="1">
    <source>
        <dbReference type="SAM" id="MobiDB-lite"/>
    </source>
</evidence>
<feature type="compositionally biased region" description="Basic residues" evidence="1">
    <location>
        <begin position="491"/>
        <end position="502"/>
    </location>
</feature>
<evidence type="ECO:0008006" key="5">
    <source>
        <dbReference type="Google" id="ProtNLM"/>
    </source>
</evidence>
<evidence type="ECO:0000313" key="4">
    <source>
        <dbReference type="Proteomes" id="UP001501237"/>
    </source>
</evidence>
<feature type="compositionally biased region" description="Pro residues" evidence="1">
    <location>
        <begin position="92"/>
        <end position="113"/>
    </location>
</feature>
<protein>
    <recommendedName>
        <fullName evidence="5">TrbL/VirB6 plasmid conjugal transfer protein</fullName>
    </recommendedName>
</protein>
<keyword evidence="2" id="KW-0472">Membrane</keyword>
<keyword evidence="2" id="KW-0812">Transmembrane</keyword>
<feature type="transmembrane region" description="Helical" evidence="2">
    <location>
        <begin position="239"/>
        <end position="268"/>
    </location>
</feature>
<evidence type="ECO:0000313" key="3">
    <source>
        <dbReference type="EMBL" id="GAA3239748.1"/>
    </source>
</evidence>
<proteinExistence type="predicted"/>
<dbReference type="Proteomes" id="UP001501237">
    <property type="component" value="Unassembled WGS sequence"/>
</dbReference>
<feature type="transmembrane region" description="Helical" evidence="2">
    <location>
        <begin position="349"/>
        <end position="375"/>
    </location>
</feature>
<organism evidence="3 4">
    <name type="scientific">Actinocorallia longicatena</name>
    <dbReference type="NCBI Taxonomy" id="111803"/>
    <lineage>
        <taxon>Bacteria</taxon>
        <taxon>Bacillati</taxon>
        <taxon>Actinomycetota</taxon>
        <taxon>Actinomycetes</taxon>
        <taxon>Streptosporangiales</taxon>
        <taxon>Thermomonosporaceae</taxon>
        <taxon>Actinocorallia</taxon>
    </lineage>
</organism>
<sequence>MRVPPRWEGWGKAVGVAAVAVLFLLLSPALPATGHAPAHPGRVTGLPVARALPRCPLPYELARLATGRTPKPSPTCIPAKKGKGGAAGPRGPQAPAPSKPDPRPAPAPPPVSPSPRGNLPTVPVQPSLPVPPLGPAIPGTDGSCPNWDVTCQAKSSISGWFSDLLKDASKGVFDLLGSTLFGTPELDSEPMATVREIWELCRAIAVACFVLLVTVAGMQLMAGGSLPTEITPREMLPRLAWAFIILNCSQIVCGYAIAFANALARAFLDFGPSTVDPAKAFAHLYSLYLLNLASGGIFFTLLGLAVVVVALCVAVTYVIRLALTMALVAAAPLALMFHGLKHTEGLAFFWWRSLVGVLSIQVAQSLVFVIALRTLVPSTDDDEPLWLAAVPGKRDLLDLLLLLVLLFIMTKIPGWVARSIWKQAAPSALMNLAKSFILYRGAGLLISKVGKGAKAAASAGGRRSPGPGGRGRPGQPTGHQQPGRPGQRRQPGQRRPPHHRQRPPGQRRPGRQHRPPSEDTGAAYRMPRPERTEYPGRPQPRPTVTEPPARPGSRSHTPGGRPVQPGLFPIKPAKGTGKQLSLPIDAKRLPPKPIPPEPPRRPTPRSGQLQIPGMPKRPRPPRRPEQLSLWVDKPAPKRPARQKPVPQKPAPKKGK</sequence>
<evidence type="ECO:0000256" key="2">
    <source>
        <dbReference type="SAM" id="Phobius"/>
    </source>
</evidence>